<evidence type="ECO:0000313" key="2">
    <source>
        <dbReference type="Proteomes" id="UP000644693"/>
    </source>
</evidence>
<gene>
    <name evidence="1" type="ORF">GCM10007053_30440</name>
</gene>
<keyword evidence="2" id="KW-1185">Reference proteome</keyword>
<dbReference type="AlphaFoldDB" id="A0A918XM72"/>
<accession>A0A918XM72</accession>
<evidence type="ECO:0000313" key="1">
    <source>
        <dbReference type="EMBL" id="GHD39165.1"/>
    </source>
</evidence>
<proteinExistence type="predicted"/>
<dbReference type="Proteomes" id="UP000644693">
    <property type="component" value="Unassembled WGS sequence"/>
</dbReference>
<dbReference type="EMBL" id="BMYM01000004">
    <property type="protein sequence ID" value="GHD39165.1"/>
    <property type="molecule type" value="Genomic_DNA"/>
</dbReference>
<comment type="caution">
    <text evidence="1">The sequence shown here is derived from an EMBL/GenBank/DDBJ whole genome shotgun (WGS) entry which is preliminary data.</text>
</comment>
<reference evidence="1" key="2">
    <citation type="submission" date="2020-09" db="EMBL/GenBank/DDBJ databases">
        <authorList>
            <person name="Sun Q."/>
            <person name="Kim S."/>
        </authorList>
    </citation>
    <scope>NUCLEOTIDE SEQUENCE</scope>
    <source>
        <strain evidence="1">KCTC 23430</strain>
    </source>
</reference>
<dbReference type="Pfam" id="PF08856">
    <property type="entry name" value="DUF1826"/>
    <property type="match status" value="1"/>
</dbReference>
<organism evidence="1 2">
    <name type="scientific">Parahalioglobus pacificus</name>
    <dbReference type="NCBI Taxonomy" id="930806"/>
    <lineage>
        <taxon>Bacteria</taxon>
        <taxon>Pseudomonadati</taxon>
        <taxon>Pseudomonadota</taxon>
        <taxon>Gammaproteobacteria</taxon>
        <taxon>Cellvibrionales</taxon>
        <taxon>Halieaceae</taxon>
        <taxon>Parahalioglobus</taxon>
    </lineage>
</organism>
<dbReference type="InterPro" id="IPR014955">
    <property type="entry name" value="DUF1826"/>
</dbReference>
<name>A0A918XM72_9GAMM</name>
<dbReference type="RefSeq" id="WP_189478692.1">
    <property type="nucleotide sequence ID" value="NZ_BMYM01000004.1"/>
</dbReference>
<protein>
    <recommendedName>
        <fullName evidence="3">DUF1826 domain-containing protein</fullName>
    </recommendedName>
</protein>
<reference evidence="1" key="1">
    <citation type="journal article" date="2014" name="Int. J. Syst. Evol. Microbiol.">
        <title>Complete genome sequence of Corynebacterium casei LMG S-19264T (=DSM 44701T), isolated from a smear-ripened cheese.</title>
        <authorList>
            <consortium name="US DOE Joint Genome Institute (JGI-PGF)"/>
            <person name="Walter F."/>
            <person name="Albersmeier A."/>
            <person name="Kalinowski J."/>
            <person name="Ruckert C."/>
        </authorList>
    </citation>
    <scope>NUCLEOTIDE SEQUENCE</scope>
    <source>
        <strain evidence="1">KCTC 23430</strain>
    </source>
</reference>
<evidence type="ECO:0008006" key="3">
    <source>
        <dbReference type="Google" id="ProtNLM"/>
    </source>
</evidence>
<sequence>MSLPATEQKRLFAHLASDSPEVLAELKDPAVNLVVWRRQAQPCVTRELASAQPIVRSDRRNDTTPATFRLDVAEYLSSLNLDPSAFEHLMTDLERVARQFFAVANASAYKFRLLFTGKDDCRRFHVDNRRLRLLCTYRGPGTQWLRNDQVDRAALNRGDPNDEILRHGAPQQLQAFWVAIMRGQSVGLDGGLVHRSPPIAGTGETRVVFCLDAEPAEAE</sequence>